<evidence type="ECO:0000259" key="1">
    <source>
        <dbReference type="Pfam" id="PF00561"/>
    </source>
</evidence>
<dbReference type="GO" id="GO:0016787">
    <property type="term" value="F:hydrolase activity"/>
    <property type="evidence" value="ECO:0007669"/>
    <property type="project" value="UniProtKB-KW"/>
</dbReference>
<dbReference type="Pfam" id="PF00561">
    <property type="entry name" value="Abhydrolase_1"/>
    <property type="match status" value="1"/>
</dbReference>
<keyword evidence="3" id="KW-1185">Reference proteome</keyword>
<keyword evidence="2" id="KW-0378">Hydrolase</keyword>
<reference evidence="2" key="1">
    <citation type="submission" date="2022-08" db="EMBL/GenBank/DDBJ databases">
        <authorList>
            <person name="Marques A."/>
        </authorList>
    </citation>
    <scope>NUCLEOTIDE SEQUENCE</scope>
    <source>
        <strain evidence="2">RhyPub2mFocal</strain>
        <tissue evidence="2">Leaves</tissue>
    </source>
</reference>
<comment type="caution">
    <text evidence="2">The sequence shown here is derived from an EMBL/GenBank/DDBJ whole genome shotgun (WGS) entry which is preliminary data.</text>
</comment>
<dbReference type="SUPFAM" id="SSF53474">
    <property type="entry name" value="alpha/beta-Hydrolases"/>
    <property type="match status" value="1"/>
</dbReference>
<accession>A0AAV8HJ27</accession>
<dbReference type="PRINTS" id="PR00412">
    <property type="entry name" value="EPOXHYDRLASE"/>
</dbReference>
<gene>
    <name evidence="2" type="ORF">LUZ62_030035</name>
</gene>
<name>A0AAV8HJ27_9POAL</name>
<organism evidence="2 3">
    <name type="scientific">Rhynchospora pubera</name>
    <dbReference type="NCBI Taxonomy" id="906938"/>
    <lineage>
        <taxon>Eukaryota</taxon>
        <taxon>Viridiplantae</taxon>
        <taxon>Streptophyta</taxon>
        <taxon>Embryophyta</taxon>
        <taxon>Tracheophyta</taxon>
        <taxon>Spermatophyta</taxon>
        <taxon>Magnoliopsida</taxon>
        <taxon>Liliopsida</taxon>
        <taxon>Poales</taxon>
        <taxon>Cyperaceae</taxon>
        <taxon>Cyperoideae</taxon>
        <taxon>Rhynchosporeae</taxon>
        <taxon>Rhynchospora</taxon>
    </lineage>
</organism>
<evidence type="ECO:0000313" key="3">
    <source>
        <dbReference type="Proteomes" id="UP001140206"/>
    </source>
</evidence>
<dbReference type="Proteomes" id="UP001140206">
    <property type="component" value="Chromosome 1"/>
</dbReference>
<feature type="domain" description="AB hydrolase-1" evidence="1">
    <location>
        <begin position="135"/>
        <end position="370"/>
    </location>
</feature>
<dbReference type="PANTHER" id="PTHR43139:SF59">
    <property type="entry name" value="ALPHA_BETA-HYDROLASES SUPERFAMILY PROTEIN"/>
    <property type="match status" value="1"/>
</dbReference>
<dbReference type="PANTHER" id="PTHR43139">
    <property type="entry name" value="SI:DKEY-122A22.2"/>
    <property type="match status" value="1"/>
</dbReference>
<dbReference type="InterPro" id="IPR029058">
    <property type="entry name" value="AB_hydrolase_fold"/>
</dbReference>
<dbReference type="EMBL" id="JAMFTS010000001">
    <property type="protein sequence ID" value="KAJ4817469.1"/>
    <property type="molecule type" value="Genomic_DNA"/>
</dbReference>
<evidence type="ECO:0000313" key="2">
    <source>
        <dbReference type="EMBL" id="KAJ4817469.1"/>
    </source>
</evidence>
<dbReference type="InterPro" id="IPR052370">
    <property type="entry name" value="Meta-cleavage_hydrolase"/>
</dbReference>
<dbReference type="AlphaFoldDB" id="A0AAV8HJ27"/>
<sequence length="403" mass="45424">MARRYSMESIQTFIKFFSSSRTNSRTIIQTTSIPKPSLTNQAHILYLHTSQPFSPLHQSNTSFCQTTRAKPTCAGIRRHSTSRMACCVSITACCDRYYDATFSAAGLRPSVVSLSDGTSIHLWSPQYPNPSSRRALVLIHGFGASATWQWAPYLRPLIKAGFDLYVPDLIFFGGSFSPSPDRSDYHQARSVVGVLDRLGVSRFGLVGVSYGGFVSYRISELCPERVERVVLICAGVCLEDTDLAKGLFVVSNVADAAELLVPRRPEKLKELVRLTFVRPPRVMPSCFMRDYIQVMCTEYAQEKTELLQFLIQDRKLSNLPKLTQQTLILWGEQDKVFPLELAHRLKRHLEENSQLVIIKEAGHAVNLEKPAEVVKNIINFFVEPSSNNSTNDHKVCYFVYSIL</sequence>
<dbReference type="InterPro" id="IPR000639">
    <property type="entry name" value="Epox_hydrolase-like"/>
</dbReference>
<protein>
    <submittedName>
        <fullName evidence="2">2-hydroxy-6-oxononadienedioate/2-hydroxy-6-oxononatrienedioate hydrolase</fullName>
    </submittedName>
</protein>
<proteinExistence type="predicted"/>
<dbReference type="PRINTS" id="PR00111">
    <property type="entry name" value="ABHYDROLASE"/>
</dbReference>
<dbReference type="Gene3D" id="3.40.50.1820">
    <property type="entry name" value="alpha/beta hydrolase"/>
    <property type="match status" value="1"/>
</dbReference>
<dbReference type="InterPro" id="IPR000073">
    <property type="entry name" value="AB_hydrolase_1"/>
</dbReference>